<dbReference type="Gene3D" id="3.40.50.1000">
    <property type="entry name" value="HAD superfamily/HAD-like"/>
    <property type="match status" value="2"/>
</dbReference>
<dbReference type="Proteomes" id="UP001204445">
    <property type="component" value="Unassembled WGS sequence"/>
</dbReference>
<dbReference type="PANTHER" id="PTHR19288:SF46">
    <property type="entry name" value="HALOACID DEHALOGENASE-LIKE HYDROLASE DOMAIN-CONTAINING PROTEIN 2"/>
    <property type="match status" value="1"/>
</dbReference>
<gene>
    <name evidence="6" type="ORF">J2T55_000230</name>
</gene>
<protein>
    <recommendedName>
        <fullName evidence="5">Haloacid dehalogenase-like hydrolase domain-containing protein 2</fullName>
    </recommendedName>
</protein>
<keyword evidence="4" id="KW-0460">Magnesium</keyword>
<evidence type="ECO:0000313" key="6">
    <source>
        <dbReference type="EMBL" id="MCS3902238.1"/>
    </source>
</evidence>
<proteinExistence type="inferred from homology"/>
<dbReference type="Pfam" id="PF13344">
    <property type="entry name" value="Hydrolase_6"/>
    <property type="match status" value="1"/>
</dbReference>
<dbReference type="InterPro" id="IPR023214">
    <property type="entry name" value="HAD_sf"/>
</dbReference>
<dbReference type="RefSeq" id="WP_259053685.1">
    <property type="nucleotide sequence ID" value="NZ_JANUCT010000001.1"/>
</dbReference>
<dbReference type="PANTHER" id="PTHR19288">
    <property type="entry name" value="4-NITROPHENYLPHOSPHATASE-RELATED"/>
    <property type="match status" value="1"/>
</dbReference>
<dbReference type="GO" id="GO:0046872">
    <property type="term" value="F:metal ion binding"/>
    <property type="evidence" value="ECO:0007669"/>
    <property type="project" value="UniProtKB-KW"/>
</dbReference>
<keyword evidence="7" id="KW-1185">Reference proteome</keyword>
<sequence length="258" mass="28069">MHAVLCDLDGVVYQDGRLIDGAAATLEWLHEHTIDCLFVTNTSSKPRQAVHAQLADMGLQVDAETILTPAVAACHWLHERALDNLALFVPVATREDFADFTAAEADARVVIVGDLGEDWNYRRLNHAFRLLQDNPQCSLLALGMTRYWRSAAGLSLDTGPFVRALEFACGRTATVLGKPATDFFKTALEKLGVTAEQALMVGDDIRGDIAGAQQAGLKAALVQTGKFRPEDLQGETRPDAVLGSIAELPDWWERNATA</sequence>
<evidence type="ECO:0000256" key="4">
    <source>
        <dbReference type="ARBA" id="ARBA00022842"/>
    </source>
</evidence>
<evidence type="ECO:0000313" key="7">
    <source>
        <dbReference type="Proteomes" id="UP001204445"/>
    </source>
</evidence>
<dbReference type="InterPro" id="IPR006357">
    <property type="entry name" value="HAD-SF_hydro_IIA"/>
</dbReference>
<dbReference type="GO" id="GO:0005737">
    <property type="term" value="C:cytoplasm"/>
    <property type="evidence" value="ECO:0007669"/>
    <property type="project" value="TreeGrafter"/>
</dbReference>
<dbReference type="EMBL" id="JANUCT010000001">
    <property type="protein sequence ID" value="MCS3902238.1"/>
    <property type="molecule type" value="Genomic_DNA"/>
</dbReference>
<comment type="similarity">
    <text evidence="2">Belongs to the HAD-like hydrolase superfamily.</text>
</comment>
<dbReference type="AlphaFoldDB" id="A0AAE3HJB3"/>
<comment type="caution">
    <text evidence="6">The sequence shown here is derived from an EMBL/GenBank/DDBJ whole genome shotgun (WGS) entry which is preliminary data.</text>
</comment>
<evidence type="ECO:0000256" key="1">
    <source>
        <dbReference type="ARBA" id="ARBA00001946"/>
    </source>
</evidence>
<dbReference type="InterPro" id="IPR006355">
    <property type="entry name" value="LHPP/HDHD2"/>
</dbReference>
<dbReference type="NCBIfam" id="TIGR01458">
    <property type="entry name" value="HAD-SF-IIA-hyp3"/>
    <property type="match status" value="1"/>
</dbReference>
<keyword evidence="6" id="KW-0378">Hydrolase</keyword>
<dbReference type="Pfam" id="PF13242">
    <property type="entry name" value="Hydrolase_like"/>
    <property type="match status" value="1"/>
</dbReference>
<comment type="cofactor">
    <cofactor evidence="1">
        <name>Mg(2+)</name>
        <dbReference type="ChEBI" id="CHEBI:18420"/>
    </cofactor>
</comment>
<keyword evidence="3" id="KW-0479">Metal-binding</keyword>
<evidence type="ECO:0000256" key="5">
    <source>
        <dbReference type="ARBA" id="ARBA00039666"/>
    </source>
</evidence>
<evidence type="ECO:0000256" key="2">
    <source>
        <dbReference type="ARBA" id="ARBA00007958"/>
    </source>
</evidence>
<accession>A0AAE3HJB3</accession>
<dbReference type="SUPFAM" id="SSF56784">
    <property type="entry name" value="HAD-like"/>
    <property type="match status" value="1"/>
</dbReference>
<name>A0AAE3HJB3_9GAMM</name>
<reference evidence="6" key="1">
    <citation type="submission" date="2022-08" db="EMBL/GenBank/DDBJ databases">
        <title>Genomic Encyclopedia of Type Strains, Phase III (KMG-III): the genomes of soil and plant-associated and newly described type strains.</title>
        <authorList>
            <person name="Whitman W."/>
        </authorList>
    </citation>
    <scope>NUCLEOTIDE SEQUENCE</scope>
    <source>
        <strain evidence="6">HMT 1</strain>
    </source>
</reference>
<dbReference type="NCBIfam" id="TIGR01460">
    <property type="entry name" value="HAD-SF-IIA"/>
    <property type="match status" value="1"/>
</dbReference>
<dbReference type="GO" id="GO:0016791">
    <property type="term" value="F:phosphatase activity"/>
    <property type="evidence" value="ECO:0007669"/>
    <property type="project" value="InterPro"/>
</dbReference>
<organism evidence="6 7">
    <name type="scientific">Methylohalomonas lacus</name>
    <dbReference type="NCBI Taxonomy" id="398773"/>
    <lineage>
        <taxon>Bacteria</taxon>
        <taxon>Pseudomonadati</taxon>
        <taxon>Pseudomonadota</taxon>
        <taxon>Gammaproteobacteria</taxon>
        <taxon>Methylohalomonadales</taxon>
        <taxon>Methylohalomonadaceae</taxon>
        <taxon>Methylohalomonas</taxon>
    </lineage>
</organism>
<dbReference type="InterPro" id="IPR036412">
    <property type="entry name" value="HAD-like_sf"/>
</dbReference>
<evidence type="ECO:0000256" key="3">
    <source>
        <dbReference type="ARBA" id="ARBA00022723"/>
    </source>
</evidence>